<organism evidence="1 2">
    <name type="scientific">Cladonia borealis</name>
    <dbReference type="NCBI Taxonomy" id="184061"/>
    <lineage>
        <taxon>Eukaryota</taxon>
        <taxon>Fungi</taxon>
        <taxon>Dikarya</taxon>
        <taxon>Ascomycota</taxon>
        <taxon>Pezizomycotina</taxon>
        <taxon>Lecanoromycetes</taxon>
        <taxon>OSLEUM clade</taxon>
        <taxon>Lecanoromycetidae</taxon>
        <taxon>Lecanorales</taxon>
        <taxon>Lecanorineae</taxon>
        <taxon>Cladoniaceae</taxon>
        <taxon>Cladonia</taxon>
    </lineage>
</organism>
<dbReference type="PANTHER" id="PTHR42085">
    <property type="entry name" value="F-BOX DOMAIN-CONTAINING PROTEIN"/>
    <property type="match status" value="1"/>
</dbReference>
<gene>
    <name evidence="1" type="ORF">JMJ35_009608</name>
</gene>
<evidence type="ECO:0008006" key="3">
    <source>
        <dbReference type="Google" id="ProtNLM"/>
    </source>
</evidence>
<dbReference type="PANTHER" id="PTHR42085:SF4">
    <property type="entry name" value="F-BOX DOMAIN-CONTAINING PROTEIN"/>
    <property type="match status" value="1"/>
</dbReference>
<name>A0AA39V1S1_9LECA</name>
<dbReference type="InterPro" id="IPR038883">
    <property type="entry name" value="AN11006-like"/>
</dbReference>
<sequence length="126" mass="14002">MPFPILLLPGELRNLILRHLLTHRTPIHTTSANNLFPPHPTPLHLTPSILSTCHQLHAESLSILYAENTFQAHPTYLTSILFAIDPSRPITSPLHISLLNPILHDGNLRFSGVLAHCCGARQSFGR</sequence>
<evidence type="ECO:0000313" key="1">
    <source>
        <dbReference type="EMBL" id="KAK0507719.1"/>
    </source>
</evidence>
<dbReference type="EMBL" id="JAFEKC020000022">
    <property type="protein sequence ID" value="KAK0507719.1"/>
    <property type="molecule type" value="Genomic_DNA"/>
</dbReference>
<proteinExistence type="predicted"/>
<reference evidence="1" key="1">
    <citation type="submission" date="2023-03" db="EMBL/GenBank/DDBJ databases">
        <title>Complete genome of Cladonia borealis.</title>
        <authorList>
            <person name="Park H."/>
        </authorList>
    </citation>
    <scope>NUCLEOTIDE SEQUENCE</scope>
    <source>
        <strain evidence="1">ANT050790</strain>
    </source>
</reference>
<accession>A0AA39V1S1</accession>
<dbReference type="AlphaFoldDB" id="A0AA39V1S1"/>
<protein>
    <recommendedName>
        <fullName evidence="3">F-box domain-containing protein</fullName>
    </recommendedName>
</protein>
<comment type="caution">
    <text evidence="1">The sequence shown here is derived from an EMBL/GenBank/DDBJ whole genome shotgun (WGS) entry which is preliminary data.</text>
</comment>
<keyword evidence="2" id="KW-1185">Reference proteome</keyword>
<evidence type="ECO:0000313" key="2">
    <source>
        <dbReference type="Proteomes" id="UP001166286"/>
    </source>
</evidence>
<dbReference type="Proteomes" id="UP001166286">
    <property type="component" value="Unassembled WGS sequence"/>
</dbReference>